<dbReference type="Gene3D" id="2.60.40.1120">
    <property type="entry name" value="Carboxypeptidase-like, regulatory domain"/>
    <property type="match status" value="1"/>
</dbReference>
<protein>
    <submittedName>
        <fullName evidence="2">Carbohydrate binding protein</fullName>
    </submittedName>
</protein>
<organism evidence="2 3">
    <name type="scientific">Planoprotostelium fungivorum</name>
    <dbReference type="NCBI Taxonomy" id="1890364"/>
    <lineage>
        <taxon>Eukaryota</taxon>
        <taxon>Amoebozoa</taxon>
        <taxon>Evosea</taxon>
        <taxon>Variosea</taxon>
        <taxon>Cavosteliida</taxon>
        <taxon>Cavosteliaceae</taxon>
        <taxon>Planoprotostelium</taxon>
    </lineage>
</organism>
<reference evidence="2 3" key="1">
    <citation type="journal article" date="2018" name="Genome Biol. Evol.">
        <title>Multiple Roots of Fruiting Body Formation in Amoebozoa.</title>
        <authorList>
            <person name="Hillmann F."/>
            <person name="Forbes G."/>
            <person name="Novohradska S."/>
            <person name="Ferling I."/>
            <person name="Riege K."/>
            <person name="Groth M."/>
            <person name="Westermann M."/>
            <person name="Marz M."/>
            <person name="Spaller T."/>
            <person name="Winckler T."/>
            <person name="Schaap P."/>
            <person name="Glockner G."/>
        </authorList>
    </citation>
    <scope>NUCLEOTIDE SEQUENCE [LARGE SCALE GENOMIC DNA]</scope>
    <source>
        <strain evidence="2 3">Jena</strain>
    </source>
</reference>
<comment type="caution">
    <text evidence="2">The sequence shown here is derived from an EMBL/GenBank/DDBJ whole genome shotgun (WGS) entry which is preliminary data.</text>
</comment>
<dbReference type="GO" id="GO:0030246">
    <property type="term" value="F:carbohydrate binding"/>
    <property type="evidence" value="ECO:0007669"/>
    <property type="project" value="InterPro"/>
</dbReference>
<dbReference type="Proteomes" id="UP000241769">
    <property type="component" value="Unassembled WGS sequence"/>
</dbReference>
<sequence length="391" mass="41584">MQATLFLLSLVLLAGAFDAPPLPTSFTADVLVTIAGCQQTKGKLYFDSVNQRTRFDSPSGKPIFSQTTVDIFTKSSEYTITNGSCQVGKTQQSSLLPYTVPASAVYQGQTTVNGIDCQTWIVASGLLTVTYYVIGDLAGSLARITVDTGLGGQAVTNFFNIIAAVPDASVFDCLALGCKPAVYDVSGYVKNAINNQPIAGAYVTAVEAEMTVKTDSQGLYMQTALTAGNVTLSASADGFYNASSLLSLNSTIQAGTNADFSLSPLLVQQGYRIVLTWGATPSDLDSHLITPFGEIYFNSKGVIYGNFTATLDVDDRSGYGPETITIQNAQGYTLKYYVLNYSRSPAIGTSTAKVVLYGKAGVIKTYLVPPNLMDLNWYVFTINADGSVTDN</sequence>
<proteinExistence type="predicted"/>
<dbReference type="Pfam" id="PF13620">
    <property type="entry name" value="CarboxypepD_reg"/>
    <property type="match status" value="1"/>
</dbReference>
<gene>
    <name evidence="2" type="ORF">PROFUN_09424</name>
</gene>
<dbReference type="OrthoDB" id="25654at2759"/>
<dbReference type="AlphaFoldDB" id="A0A2P6NHF2"/>
<feature type="signal peptide" evidence="1">
    <location>
        <begin position="1"/>
        <end position="16"/>
    </location>
</feature>
<dbReference type="InParanoid" id="A0A2P6NHF2"/>
<dbReference type="EMBL" id="MDYQ01000083">
    <property type="protein sequence ID" value="PRP83396.1"/>
    <property type="molecule type" value="Genomic_DNA"/>
</dbReference>
<evidence type="ECO:0000313" key="3">
    <source>
        <dbReference type="Proteomes" id="UP000241769"/>
    </source>
</evidence>
<evidence type="ECO:0000256" key="1">
    <source>
        <dbReference type="SAM" id="SignalP"/>
    </source>
</evidence>
<feature type="chain" id="PRO_5015165511" evidence="1">
    <location>
        <begin position="17"/>
        <end position="391"/>
    </location>
</feature>
<evidence type="ECO:0000313" key="2">
    <source>
        <dbReference type="EMBL" id="PRP83396.1"/>
    </source>
</evidence>
<keyword evidence="1" id="KW-0732">Signal</keyword>
<accession>A0A2P6NHF2</accession>
<name>A0A2P6NHF2_9EUKA</name>
<dbReference type="SUPFAM" id="SSF49452">
    <property type="entry name" value="Starch-binding domain-like"/>
    <property type="match status" value="1"/>
</dbReference>
<dbReference type="InterPro" id="IPR013784">
    <property type="entry name" value="Carb-bd-like_fold"/>
</dbReference>
<keyword evidence="3" id="KW-1185">Reference proteome</keyword>